<dbReference type="AlphaFoldDB" id="A0A834SFY0"/>
<gene>
    <name evidence="1" type="ORF">G2W53_040634</name>
</gene>
<protein>
    <submittedName>
        <fullName evidence="1">Uncharacterized protein</fullName>
    </submittedName>
</protein>
<accession>A0A834SFY0</accession>
<comment type="caution">
    <text evidence="1">The sequence shown here is derived from an EMBL/GenBank/DDBJ whole genome shotgun (WGS) entry which is preliminary data.</text>
</comment>
<keyword evidence="2" id="KW-1185">Reference proteome</keyword>
<sequence>MPQILASSHKISNTSLGQLLQKMTYISGTLQNYPTKFTLGPTKQACLAPYLLTCQE</sequence>
<evidence type="ECO:0000313" key="2">
    <source>
        <dbReference type="Proteomes" id="UP000634136"/>
    </source>
</evidence>
<reference evidence="1" key="1">
    <citation type="submission" date="2020-09" db="EMBL/GenBank/DDBJ databases">
        <title>Genome-Enabled Discovery of Anthraquinone Biosynthesis in Senna tora.</title>
        <authorList>
            <person name="Kang S.-H."/>
            <person name="Pandey R.P."/>
            <person name="Lee C.-M."/>
            <person name="Sim J.-S."/>
            <person name="Jeong J.-T."/>
            <person name="Choi B.-S."/>
            <person name="Jung M."/>
            <person name="Ginzburg D."/>
            <person name="Zhao K."/>
            <person name="Won S.Y."/>
            <person name="Oh T.-J."/>
            <person name="Yu Y."/>
            <person name="Kim N.-H."/>
            <person name="Lee O.R."/>
            <person name="Lee T.-H."/>
            <person name="Bashyal P."/>
            <person name="Kim T.-S."/>
            <person name="Lee W.-H."/>
            <person name="Kawkins C."/>
            <person name="Kim C.-K."/>
            <person name="Kim J.S."/>
            <person name="Ahn B.O."/>
            <person name="Rhee S.Y."/>
            <person name="Sohng J.K."/>
        </authorList>
    </citation>
    <scope>NUCLEOTIDE SEQUENCE</scope>
    <source>
        <tissue evidence="1">Leaf</tissue>
    </source>
</reference>
<name>A0A834SFY0_9FABA</name>
<organism evidence="1 2">
    <name type="scientific">Senna tora</name>
    <dbReference type="NCBI Taxonomy" id="362788"/>
    <lineage>
        <taxon>Eukaryota</taxon>
        <taxon>Viridiplantae</taxon>
        <taxon>Streptophyta</taxon>
        <taxon>Embryophyta</taxon>
        <taxon>Tracheophyta</taxon>
        <taxon>Spermatophyta</taxon>
        <taxon>Magnoliopsida</taxon>
        <taxon>eudicotyledons</taxon>
        <taxon>Gunneridae</taxon>
        <taxon>Pentapetalae</taxon>
        <taxon>rosids</taxon>
        <taxon>fabids</taxon>
        <taxon>Fabales</taxon>
        <taxon>Fabaceae</taxon>
        <taxon>Caesalpinioideae</taxon>
        <taxon>Cassia clade</taxon>
        <taxon>Senna</taxon>
    </lineage>
</organism>
<proteinExistence type="predicted"/>
<dbReference type="EMBL" id="JAAIUW010000013">
    <property type="protein sequence ID" value="KAF7801523.1"/>
    <property type="molecule type" value="Genomic_DNA"/>
</dbReference>
<evidence type="ECO:0000313" key="1">
    <source>
        <dbReference type="EMBL" id="KAF7801523.1"/>
    </source>
</evidence>
<dbReference type="Proteomes" id="UP000634136">
    <property type="component" value="Unassembled WGS sequence"/>
</dbReference>